<gene>
    <name evidence="2" type="primary">SSCI31690.1</name>
</gene>
<sequence>MAKHFYHTLFASGKSNDELVKDCLHMMVSLTATHSLVLMQTFKWFMQEENAEHLSAMYTLAQKNDPASNAELRNRLMEAYRLSSITPPQARFALQSVTLPDADGGKVHVSVGDGVYISPSALYRDPQLSQDPERFAPNSKKPVRLGLGDTPTQSILEVSLPAMAKQFFKHANLRMAASGPPPVVNDAGPTANEKLPYFISNHGAEYPLPIDTSMHIIYQAR</sequence>
<dbReference type="GO" id="GO:0020037">
    <property type="term" value="F:heme binding"/>
    <property type="evidence" value="ECO:0007669"/>
    <property type="project" value="InterPro"/>
</dbReference>
<dbReference type="Proteomes" id="UP000242770">
    <property type="component" value="Unassembled WGS sequence"/>
</dbReference>
<name>A0A0F7S530_9BASI</name>
<dbReference type="STRING" id="49012.A0A0F7S530"/>
<accession>A0A0F7S530</accession>
<proteinExistence type="predicted"/>
<evidence type="ECO:0000313" key="3">
    <source>
        <dbReference type="Proteomes" id="UP000242770"/>
    </source>
</evidence>
<dbReference type="EMBL" id="CCFA01001744">
    <property type="protein sequence ID" value="CDW97436.1"/>
    <property type="molecule type" value="Genomic_DNA"/>
</dbReference>
<keyword evidence="3" id="KW-1185">Reference proteome</keyword>
<dbReference type="SUPFAM" id="SSF48264">
    <property type="entry name" value="Cytochrome P450"/>
    <property type="match status" value="1"/>
</dbReference>
<evidence type="ECO:0000256" key="1">
    <source>
        <dbReference type="SAM" id="MobiDB-lite"/>
    </source>
</evidence>
<dbReference type="GO" id="GO:0016705">
    <property type="term" value="F:oxidoreductase activity, acting on paired donors, with incorporation or reduction of molecular oxygen"/>
    <property type="evidence" value="ECO:0007669"/>
    <property type="project" value="InterPro"/>
</dbReference>
<dbReference type="Gene3D" id="1.10.630.10">
    <property type="entry name" value="Cytochrome P450"/>
    <property type="match status" value="1"/>
</dbReference>
<evidence type="ECO:0000313" key="2">
    <source>
        <dbReference type="EMBL" id="CDW97436.1"/>
    </source>
</evidence>
<dbReference type="AlphaFoldDB" id="A0A0F7S530"/>
<reference evidence="3" key="1">
    <citation type="submission" date="2014-06" db="EMBL/GenBank/DDBJ databases">
        <authorList>
            <person name="Berkman P.J."/>
        </authorList>
    </citation>
    <scope>NUCLEOTIDE SEQUENCE [LARGE SCALE GENOMIC DNA]</scope>
</reference>
<dbReference type="InterPro" id="IPR036396">
    <property type="entry name" value="Cyt_P450_sf"/>
</dbReference>
<organism evidence="2 3">
    <name type="scientific">Sporisorium scitamineum</name>
    <dbReference type="NCBI Taxonomy" id="49012"/>
    <lineage>
        <taxon>Eukaryota</taxon>
        <taxon>Fungi</taxon>
        <taxon>Dikarya</taxon>
        <taxon>Basidiomycota</taxon>
        <taxon>Ustilaginomycotina</taxon>
        <taxon>Ustilaginomycetes</taxon>
        <taxon>Ustilaginales</taxon>
        <taxon>Ustilaginaceae</taxon>
        <taxon>Sporisorium</taxon>
    </lineage>
</organism>
<dbReference type="GO" id="GO:0005506">
    <property type="term" value="F:iron ion binding"/>
    <property type="evidence" value="ECO:0007669"/>
    <property type="project" value="InterPro"/>
</dbReference>
<feature type="region of interest" description="Disordered" evidence="1">
    <location>
        <begin position="129"/>
        <end position="148"/>
    </location>
</feature>
<dbReference type="GO" id="GO:0004497">
    <property type="term" value="F:monooxygenase activity"/>
    <property type="evidence" value="ECO:0007669"/>
    <property type="project" value="InterPro"/>
</dbReference>
<protein>
    <submittedName>
        <fullName evidence="2">Uncharacterized protein</fullName>
    </submittedName>
</protein>